<dbReference type="InterPro" id="IPR011008">
    <property type="entry name" value="Dimeric_a/b-barrel"/>
</dbReference>
<evidence type="ECO:0000313" key="2">
    <source>
        <dbReference type="Proteomes" id="UP001596484"/>
    </source>
</evidence>
<protein>
    <recommendedName>
        <fullName evidence="3">Antibiotic biosynthesis monooxygenase</fullName>
    </recommendedName>
</protein>
<dbReference type="SUPFAM" id="SSF54909">
    <property type="entry name" value="Dimeric alpha+beta barrel"/>
    <property type="match status" value="1"/>
</dbReference>
<dbReference type="Proteomes" id="UP001596484">
    <property type="component" value="Unassembled WGS sequence"/>
</dbReference>
<keyword evidence="2" id="KW-1185">Reference proteome</keyword>
<gene>
    <name evidence="1" type="ORF">ACFQS9_15215</name>
</gene>
<evidence type="ECO:0008006" key="3">
    <source>
        <dbReference type="Google" id="ProtNLM"/>
    </source>
</evidence>
<comment type="caution">
    <text evidence="1">The sequence shown here is derived from an EMBL/GenBank/DDBJ whole genome shotgun (WGS) entry which is preliminary data.</text>
</comment>
<organism evidence="1 2">
    <name type="scientific">Rhodococcus daqingensis</name>
    <dbReference type="NCBI Taxonomy" id="2479363"/>
    <lineage>
        <taxon>Bacteria</taxon>
        <taxon>Bacillati</taxon>
        <taxon>Actinomycetota</taxon>
        <taxon>Actinomycetes</taxon>
        <taxon>Mycobacteriales</taxon>
        <taxon>Nocardiaceae</taxon>
        <taxon>Rhodococcus</taxon>
    </lineage>
</organism>
<sequence>MSVVVIVRFEVADLAAAKQSLSNNAALLAEITEDAKAQGAQHHRFTQNSGGLVVIDEWDSAESFQGFFDGNDKIAQVTATAGVQGPPSIEFLQPVEAAGTF</sequence>
<evidence type="ECO:0000313" key="1">
    <source>
        <dbReference type="EMBL" id="MFC7449242.1"/>
    </source>
</evidence>
<name>A0ABW2RZF2_9NOCA</name>
<dbReference type="EMBL" id="JBHTCS010000017">
    <property type="protein sequence ID" value="MFC7449242.1"/>
    <property type="molecule type" value="Genomic_DNA"/>
</dbReference>
<reference evidence="2" key="1">
    <citation type="journal article" date="2019" name="Int. J. Syst. Evol. Microbiol.">
        <title>The Global Catalogue of Microorganisms (GCM) 10K type strain sequencing project: providing services to taxonomists for standard genome sequencing and annotation.</title>
        <authorList>
            <consortium name="The Broad Institute Genomics Platform"/>
            <consortium name="The Broad Institute Genome Sequencing Center for Infectious Disease"/>
            <person name="Wu L."/>
            <person name="Ma J."/>
        </authorList>
    </citation>
    <scope>NUCLEOTIDE SEQUENCE [LARGE SCALE GENOMIC DNA]</scope>
    <source>
        <strain evidence="2">ICMP 19430</strain>
    </source>
</reference>
<dbReference type="RefSeq" id="WP_378406050.1">
    <property type="nucleotide sequence ID" value="NZ_JBHTCS010000017.1"/>
</dbReference>
<proteinExistence type="predicted"/>
<accession>A0ABW2RZF2</accession>